<dbReference type="InterPro" id="IPR050807">
    <property type="entry name" value="TransReg_Diox_bact_type"/>
</dbReference>
<evidence type="ECO:0000259" key="2">
    <source>
        <dbReference type="PROSITE" id="PS50943"/>
    </source>
</evidence>
<dbReference type="EMBL" id="VSSQ01006104">
    <property type="protein sequence ID" value="MPM31545.1"/>
    <property type="molecule type" value="Genomic_DNA"/>
</dbReference>
<name>A0A644YSH9_9ZZZZ</name>
<proteinExistence type="predicted"/>
<feature type="domain" description="HTH cro/C1-type" evidence="2">
    <location>
        <begin position="14"/>
        <end position="68"/>
    </location>
</feature>
<comment type="caution">
    <text evidence="3">The sequence shown here is derived from an EMBL/GenBank/DDBJ whole genome shotgun (WGS) entry which is preliminary data.</text>
</comment>
<evidence type="ECO:0000256" key="1">
    <source>
        <dbReference type="ARBA" id="ARBA00023125"/>
    </source>
</evidence>
<dbReference type="GO" id="GO:0003700">
    <property type="term" value="F:DNA-binding transcription factor activity"/>
    <property type="evidence" value="ECO:0007669"/>
    <property type="project" value="TreeGrafter"/>
</dbReference>
<dbReference type="CDD" id="cd00093">
    <property type="entry name" value="HTH_XRE"/>
    <property type="match status" value="1"/>
</dbReference>
<organism evidence="3">
    <name type="scientific">bioreactor metagenome</name>
    <dbReference type="NCBI Taxonomy" id="1076179"/>
    <lineage>
        <taxon>unclassified sequences</taxon>
        <taxon>metagenomes</taxon>
        <taxon>ecological metagenomes</taxon>
    </lineage>
</organism>
<evidence type="ECO:0000313" key="3">
    <source>
        <dbReference type="EMBL" id="MPM31545.1"/>
    </source>
</evidence>
<keyword evidence="1" id="KW-0238">DNA-binding</keyword>
<reference evidence="3" key="1">
    <citation type="submission" date="2019-08" db="EMBL/GenBank/DDBJ databases">
        <authorList>
            <person name="Kucharzyk K."/>
            <person name="Murdoch R.W."/>
            <person name="Higgins S."/>
            <person name="Loffler F."/>
        </authorList>
    </citation>
    <scope>NUCLEOTIDE SEQUENCE</scope>
</reference>
<dbReference type="Pfam" id="PF13560">
    <property type="entry name" value="HTH_31"/>
    <property type="match status" value="1"/>
</dbReference>
<dbReference type="PANTHER" id="PTHR46797">
    <property type="entry name" value="HTH-TYPE TRANSCRIPTIONAL REGULATOR"/>
    <property type="match status" value="1"/>
</dbReference>
<dbReference type="SMART" id="SM00530">
    <property type="entry name" value="HTH_XRE"/>
    <property type="match status" value="1"/>
</dbReference>
<dbReference type="GO" id="GO:0003677">
    <property type="term" value="F:DNA binding"/>
    <property type="evidence" value="ECO:0007669"/>
    <property type="project" value="UniProtKB-KW"/>
</dbReference>
<dbReference type="InterPro" id="IPR001387">
    <property type="entry name" value="Cro/C1-type_HTH"/>
</dbReference>
<dbReference type="PROSITE" id="PS50943">
    <property type="entry name" value="HTH_CROC1"/>
    <property type="match status" value="1"/>
</dbReference>
<gene>
    <name evidence="3" type="ORF">SDC9_78100</name>
</gene>
<accession>A0A644YSH9</accession>
<protein>
    <recommendedName>
        <fullName evidence="2">HTH cro/C1-type domain-containing protein</fullName>
    </recommendedName>
</protein>
<dbReference type="Gene3D" id="1.10.260.40">
    <property type="entry name" value="lambda repressor-like DNA-binding domains"/>
    <property type="match status" value="1"/>
</dbReference>
<dbReference type="InterPro" id="IPR010982">
    <property type="entry name" value="Lambda_DNA-bd_dom_sf"/>
</dbReference>
<dbReference type="SUPFAM" id="SSF47413">
    <property type="entry name" value="lambda repressor-like DNA-binding domains"/>
    <property type="match status" value="1"/>
</dbReference>
<sequence>MSESRKYITFGEHLRMLREKAGLTLKEVASNVKIDISLLAKIERNERQPTRPLIKNIANYFKADEKELLDEFVSDQIAYKILEEDVDLNILKVAEKKIKYGITKNK</sequence>
<dbReference type="PANTHER" id="PTHR46797:SF1">
    <property type="entry name" value="METHYLPHOSPHONATE SYNTHASE"/>
    <property type="match status" value="1"/>
</dbReference>
<dbReference type="AlphaFoldDB" id="A0A644YSH9"/>
<dbReference type="GO" id="GO:0005829">
    <property type="term" value="C:cytosol"/>
    <property type="evidence" value="ECO:0007669"/>
    <property type="project" value="TreeGrafter"/>
</dbReference>